<dbReference type="InterPro" id="IPR036271">
    <property type="entry name" value="Tet_transcr_reg_TetR-rel_C_sf"/>
</dbReference>
<keyword evidence="1" id="KW-0805">Transcription regulation</keyword>
<evidence type="ECO:0000313" key="7">
    <source>
        <dbReference type="Proteomes" id="UP000551501"/>
    </source>
</evidence>
<evidence type="ECO:0000256" key="1">
    <source>
        <dbReference type="ARBA" id="ARBA00023015"/>
    </source>
</evidence>
<evidence type="ECO:0000256" key="2">
    <source>
        <dbReference type="ARBA" id="ARBA00023125"/>
    </source>
</evidence>
<keyword evidence="3" id="KW-0804">Transcription</keyword>
<evidence type="ECO:0000256" key="3">
    <source>
        <dbReference type="ARBA" id="ARBA00023163"/>
    </source>
</evidence>
<dbReference type="AlphaFoldDB" id="A0A840ETN5"/>
<proteinExistence type="predicted"/>
<dbReference type="RefSeq" id="WP_183368852.1">
    <property type="nucleotide sequence ID" value="NZ_BAABHL010000022.1"/>
</dbReference>
<dbReference type="Proteomes" id="UP000551501">
    <property type="component" value="Unassembled WGS sequence"/>
</dbReference>
<evidence type="ECO:0000259" key="5">
    <source>
        <dbReference type="PROSITE" id="PS50977"/>
    </source>
</evidence>
<accession>A0A840ETN5</accession>
<dbReference type="PANTHER" id="PTHR47506">
    <property type="entry name" value="TRANSCRIPTIONAL REGULATORY PROTEIN"/>
    <property type="match status" value="1"/>
</dbReference>
<dbReference type="InterPro" id="IPR009057">
    <property type="entry name" value="Homeodomain-like_sf"/>
</dbReference>
<keyword evidence="7" id="KW-1185">Reference proteome</keyword>
<dbReference type="EMBL" id="JACIFP010000001">
    <property type="protein sequence ID" value="MBB4133694.1"/>
    <property type="molecule type" value="Genomic_DNA"/>
</dbReference>
<dbReference type="Pfam" id="PF00440">
    <property type="entry name" value="TetR_N"/>
    <property type="match status" value="1"/>
</dbReference>
<evidence type="ECO:0000256" key="4">
    <source>
        <dbReference type="PROSITE-ProRule" id="PRU00335"/>
    </source>
</evidence>
<gene>
    <name evidence="6" type="ORF">BKA16_000246</name>
</gene>
<dbReference type="PRINTS" id="PR00455">
    <property type="entry name" value="HTHTETR"/>
</dbReference>
<name>A0A840ETN5_9ACTN</name>
<dbReference type="InterPro" id="IPR001647">
    <property type="entry name" value="HTH_TetR"/>
</dbReference>
<sequence>MSTTSHPEGATEAAIEATAPADRLLAAASKLFAAQGIRASGIDTILRDAGVAKASLYSTFGSKDALILAYLQYLDQTDRNRWQSATDALTEPHAKVLAFFDLAIAGAPDRNFRGCQYANAATEFPDTELPPITEHRRWFVDTVAALLADIGVADPDSTTQRIQVIYDGALSGSKLARSVEPIRIAREMARDLMGTSTRRRQAQ</sequence>
<comment type="caution">
    <text evidence="6">The sequence shown here is derived from an EMBL/GenBank/DDBJ whole genome shotgun (WGS) entry which is preliminary data.</text>
</comment>
<organism evidence="6 7">
    <name type="scientific">Gordonia humi</name>
    <dbReference type="NCBI Taxonomy" id="686429"/>
    <lineage>
        <taxon>Bacteria</taxon>
        <taxon>Bacillati</taxon>
        <taxon>Actinomycetota</taxon>
        <taxon>Actinomycetes</taxon>
        <taxon>Mycobacteriales</taxon>
        <taxon>Gordoniaceae</taxon>
        <taxon>Gordonia</taxon>
    </lineage>
</organism>
<dbReference type="SUPFAM" id="SSF48498">
    <property type="entry name" value="Tetracyclin repressor-like, C-terminal domain"/>
    <property type="match status" value="1"/>
</dbReference>
<dbReference type="Gene3D" id="1.10.357.10">
    <property type="entry name" value="Tetracycline Repressor, domain 2"/>
    <property type="match status" value="1"/>
</dbReference>
<feature type="domain" description="HTH tetR-type" evidence="5">
    <location>
        <begin position="18"/>
        <end position="78"/>
    </location>
</feature>
<keyword evidence="2 4" id="KW-0238">DNA-binding</keyword>
<protein>
    <submittedName>
        <fullName evidence="6">AcrR family transcriptional regulator</fullName>
    </submittedName>
</protein>
<dbReference type="SUPFAM" id="SSF46689">
    <property type="entry name" value="Homeodomain-like"/>
    <property type="match status" value="1"/>
</dbReference>
<dbReference type="GO" id="GO:0003677">
    <property type="term" value="F:DNA binding"/>
    <property type="evidence" value="ECO:0007669"/>
    <property type="project" value="UniProtKB-UniRule"/>
</dbReference>
<dbReference type="PROSITE" id="PS50977">
    <property type="entry name" value="HTH_TETR_2"/>
    <property type="match status" value="1"/>
</dbReference>
<reference evidence="6 7" key="1">
    <citation type="submission" date="2020-08" db="EMBL/GenBank/DDBJ databases">
        <title>Sequencing the genomes of 1000 actinobacteria strains.</title>
        <authorList>
            <person name="Klenk H.-P."/>
        </authorList>
    </citation>
    <scope>NUCLEOTIDE SEQUENCE [LARGE SCALE GENOMIC DNA]</scope>
    <source>
        <strain evidence="6 7">DSM 45298</strain>
    </source>
</reference>
<evidence type="ECO:0000313" key="6">
    <source>
        <dbReference type="EMBL" id="MBB4133694.1"/>
    </source>
</evidence>
<dbReference type="PANTHER" id="PTHR47506:SF1">
    <property type="entry name" value="HTH-TYPE TRANSCRIPTIONAL REGULATOR YJDC"/>
    <property type="match status" value="1"/>
</dbReference>
<feature type="DNA-binding region" description="H-T-H motif" evidence="4">
    <location>
        <begin position="41"/>
        <end position="60"/>
    </location>
</feature>